<reference evidence="1 2" key="1">
    <citation type="journal article" date="2014" name="Agronomy (Basel)">
        <title>A Draft Genome Sequence for Ensete ventricosum, the Drought-Tolerant Tree Against Hunger.</title>
        <authorList>
            <person name="Harrison J."/>
            <person name="Moore K.A."/>
            <person name="Paszkiewicz K."/>
            <person name="Jones T."/>
            <person name="Grant M."/>
            <person name="Ambacheew D."/>
            <person name="Muzemil S."/>
            <person name="Studholme D.J."/>
        </authorList>
    </citation>
    <scope>NUCLEOTIDE SEQUENCE [LARGE SCALE GENOMIC DNA]</scope>
</reference>
<evidence type="ECO:0000313" key="2">
    <source>
        <dbReference type="Proteomes" id="UP000287651"/>
    </source>
</evidence>
<proteinExistence type="predicted"/>
<dbReference type="AlphaFoldDB" id="A0A427A9N0"/>
<organism evidence="1 2">
    <name type="scientific">Ensete ventricosum</name>
    <name type="common">Abyssinian banana</name>
    <name type="synonym">Musa ensete</name>
    <dbReference type="NCBI Taxonomy" id="4639"/>
    <lineage>
        <taxon>Eukaryota</taxon>
        <taxon>Viridiplantae</taxon>
        <taxon>Streptophyta</taxon>
        <taxon>Embryophyta</taxon>
        <taxon>Tracheophyta</taxon>
        <taxon>Spermatophyta</taxon>
        <taxon>Magnoliopsida</taxon>
        <taxon>Liliopsida</taxon>
        <taxon>Zingiberales</taxon>
        <taxon>Musaceae</taxon>
        <taxon>Ensete</taxon>
    </lineage>
</organism>
<protein>
    <submittedName>
        <fullName evidence="1">Uncharacterized protein</fullName>
    </submittedName>
</protein>
<dbReference type="EMBL" id="AMZH03003251">
    <property type="protein sequence ID" value="RRT72921.1"/>
    <property type="molecule type" value="Genomic_DNA"/>
</dbReference>
<sequence length="72" mass="8374">METRDLTVMTELKSWHDFVVPRAFKAFMSIGVITPDDKLDVLIKGLLEWPPLALGKGTKEKERDEEEVEWKE</sequence>
<accession>A0A427A9N0</accession>
<comment type="caution">
    <text evidence="1">The sequence shown here is derived from an EMBL/GenBank/DDBJ whole genome shotgun (WGS) entry which is preliminary data.</text>
</comment>
<evidence type="ECO:0000313" key="1">
    <source>
        <dbReference type="EMBL" id="RRT72921.1"/>
    </source>
</evidence>
<gene>
    <name evidence="1" type="ORF">B296_00010403</name>
</gene>
<dbReference type="Proteomes" id="UP000287651">
    <property type="component" value="Unassembled WGS sequence"/>
</dbReference>
<name>A0A427A9N0_ENSVE</name>